<keyword evidence="4 9" id="KW-0805">Transcription regulation</keyword>
<keyword evidence="12" id="KW-1185">Reference proteome</keyword>
<dbReference type="SMART" id="SM01372">
    <property type="entry name" value="E2F_TDP"/>
    <property type="match status" value="1"/>
</dbReference>
<dbReference type="InterPro" id="IPR003316">
    <property type="entry name" value="E2F_WHTH_DNA-bd_dom"/>
</dbReference>
<dbReference type="EMBL" id="JACGWL010000010">
    <property type="protein sequence ID" value="KAK4393045.1"/>
    <property type="molecule type" value="Genomic_DNA"/>
</dbReference>
<evidence type="ECO:0000256" key="7">
    <source>
        <dbReference type="ARBA" id="ARBA00023242"/>
    </source>
</evidence>
<organism evidence="11 12">
    <name type="scientific">Sesamum angolense</name>
    <dbReference type="NCBI Taxonomy" id="2727404"/>
    <lineage>
        <taxon>Eukaryota</taxon>
        <taxon>Viridiplantae</taxon>
        <taxon>Streptophyta</taxon>
        <taxon>Embryophyta</taxon>
        <taxon>Tracheophyta</taxon>
        <taxon>Spermatophyta</taxon>
        <taxon>Magnoliopsida</taxon>
        <taxon>eudicotyledons</taxon>
        <taxon>Gunneridae</taxon>
        <taxon>Pentapetalae</taxon>
        <taxon>asterids</taxon>
        <taxon>lamiids</taxon>
        <taxon>Lamiales</taxon>
        <taxon>Pedaliaceae</taxon>
        <taxon>Sesamum</taxon>
    </lineage>
</organism>
<dbReference type="Gene3D" id="1.10.10.10">
    <property type="entry name" value="Winged helix-like DNA-binding domain superfamily/Winged helix DNA-binding domain"/>
    <property type="match status" value="1"/>
</dbReference>
<reference evidence="11" key="1">
    <citation type="submission" date="2020-06" db="EMBL/GenBank/DDBJ databases">
        <authorList>
            <person name="Li T."/>
            <person name="Hu X."/>
            <person name="Zhang T."/>
            <person name="Song X."/>
            <person name="Zhang H."/>
            <person name="Dai N."/>
            <person name="Sheng W."/>
            <person name="Hou X."/>
            <person name="Wei L."/>
        </authorList>
    </citation>
    <scope>NUCLEOTIDE SEQUENCE</scope>
    <source>
        <strain evidence="11">K16</strain>
        <tissue evidence="11">Leaf</tissue>
    </source>
</reference>
<evidence type="ECO:0000256" key="9">
    <source>
        <dbReference type="RuleBase" id="RU003796"/>
    </source>
</evidence>
<keyword evidence="8" id="KW-0131">Cell cycle</keyword>
<dbReference type="GO" id="GO:0090575">
    <property type="term" value="C:RNA polymerase II transcription regulator complex"/>
    <property type="evidence" value="ECO:0007669"/>
    <property type="project" value="TreeGrafter"/>
</dbReference>
<dbReference type="InterPro" id="IPR036388">
    <property type="entry name" value="WH-like_DNA-bd_sf"/>
</dbReference>
<dbReference type="FunFam" id="1.10.10.10:FF:000073">
    <property type="entry name" value="E2F transcription factor 8"/>
    <property type="match status" value="1"/>
</dbReference>
<dbReference type="PANTHER" id="PTHR12081">
    <property type="entry name" value="TRANSCRIPTION FACTOR E2F"/>
    <property type="match status" value="1"/>
</dbReference>
<dbReference type="Pfam" id="PF02319">
    <property type="entry name" value="WHD_E2F_TDP"/>
    <property type="match status" value="1"/>
</dbReference>
<dbReference type="InterPro" id="IPR015633">
    <property type="entry name" value="E2F"/>
</dbReference>
<protein>
    <submittedName>
        <fullName evidence="11">E2F transcription factor-like E2FE</fullName>
    </submittedName>
</protein>
<dbReference type="GO" id="GO:0000981">
    <property type="term" value="F:DNA-binding transcription factor activity, RNA polymerase II-specific"/>
    <property type="evidence" value="ECO:0007669"/>
    <property type="project" value="TreeGrafter"/>
</dbReference>
<evidence type="ECO:0000256" key="1">
    <source>
        <dbReference type="ARBA" id="ARBA00004123"/>
    </source>
</evidence>
<dbReference type="InterPro" id="IPR036390">
    <property type="entry name" value="WH_DNA-bd_sf"/>
</dbReference>
<comment type="caution">
    <text evidence="11">The sequence shown here is derived from an EMBL/GenBank/DDBJ whole genome shotgun (WGS) entry which is preliminary data.</text>
</comment>
<keyword evidence="3" id="KW-0678">Repressor</keyword>
<evidence type="ECO:0000256" key="8">
    <source>
        <dbReference type="ARBA" id="ARBA00023306"/>
    </source>
</evidence>
<evidence type="ECO:0000313" key="11">
    <source>
        <dbReference type="EMBL" id="KAK4393045.1"/>
    </source>
</evidence>
<sequence>MASRDSRTKDPLYSRKEKSLSVLCTNFLRLYNRDGVESIGLDAAALQLGVERRRIYDIVNILESIGVLRKKAKNQYTWKGFGAIPGALKVLKYSICCSYHLYLCMDFYSKVSNWKACSLSSDSKTKWQEKFSESDKSEHRREKSLGLLTQNFVKLFLCSDIRDPESGKPAFRWIGMERTSKYGSSAALDVKSSKRRVFGTEITNTVVKRCNANSSIDWNMGKCLKDKSKSVKDDLSTAKHEKHVLKDFVFGPFTPNVTNSEAHLNKNDRWIPDWENLSCAYQPQYRNQAISELFHHYASAWKSWYVEAEEKQQIGPAS</sequence>
<evidence type="ECO:0000313" key="12">
    <source>
        <dbReference type="Proteomes" id="UP001289374"/>
    </source>
</evidence>
<dbReference type="GO" id="GO:0000978">
    <property type="term" value="F:RNA polymerase II cis-regulatory region sequence-specific DNA binding"/>
    <property type="evidence" value="ECO:0007669"/>
    <property type="project" value="InterPro"/>
</dbReference>
<comment type="subcellular location">
    <subcellularLocation>
        <location evidence="1 9">Nucleus</location>
    </subcellularLocation>
</comment>
<evidence type="ECO:0000256" key="5">
    <source>
        <dbReference type="ARBA" id="ARBA00023125"/>
    </source>
</evidence>
<dbReference type="AlphaFoldDB" id="A0AAE1WGP3"/>
<dbReference type="SUPFAM" id="SSF46785">
    <property type="entry name" value="Winged helix' DNA-binding domain"/>
    <property type="match status" value="1"/>
</dbReference>
<evidence type="ECO:0000259" key="10">
    <source>
        <dbReference type="SMART" id="SM01372"/>
    </source>
</evidence>
<keyword evidence="6 9" id="KW-0804">Transcription</keyword>
<accession>A0AAE1WGP3</accession>
<gene>
    <name evidence="11" type="ORF">Sango_1775300</name>
</gene>
<dbReference type="PANTHER" id="PTHR12081:SF7">
    <property type="entry name" value="TRANSCRIPTION FACTOR EFL-3"/>
    <property type="match status" value="1"/>
</dbReference>
<reference evidence="11" key="2">
    <citation type="journal article" date="2024" name="Plant">
        <title>Genomic evolution and insights into agronomic trait innovations of Sesamum species.</title>
        <authorList>
            <person name="Miao H."/>
            <person name="Wang L."/>
            <person name="Qu L."/>
            <person name="Liu H."/>
            <person name="Sun Y."/>
            <person name="Le M."/>
            <person name="Wang Q."/>
            <person name="Wei S."/>
            <person name="Zheng Y."/>
            <person name="Lin W."/>
            <person name="Duan Y."/>
            <person name="Cao H."/>
            <person name="Xiong S."/>
            <person name="Wang X."/>
            <person name="Wei L."/>
            <person name="Li C."/>
            <person name="Ma Q."/>
            <person name="Ju M."/>
            <person name="Zhao R."/>
            <person name="Li G."/>
            <person name="Mu C."/>
            <person name="Tian Q."/>
            <person name="Mei H."/>
            <person name="Zhang T."/>
            <person name="Gao T."/>
            <person name="Zhang H."/>
        </authorList>
    </citation>
    <scope>NUCLEOTIDE SEQUENCE</scope>
    <source>
        <strain evidence="11">K16</strain>
    </source>
</reference>
<evidence type="ECO:0000256" key="4">
    <source>
        <dbReference type="ARBA" id="ARBA00023015"/>
    </source>
</evidence>
<feature type="domain" description="E2F/DP family winged-helix DNA-binding" evidence="10">
    <location>
        <begin position="15"/>
        <end position="80"/>
    </location>
</feature>
<keyword evidence="5 9" id="KW-0238">DNA-binding</keyword>
<comment type="similarity">
    <text evidence="2 9">Belongs to the E2F/DP family.</text>
</comment>
<keyword evidence="7 9" id="KW-0539">Nucleus</keyword>
<name>A0AAE1WGP3_9LAMI</name>
<evidence type="ECO:0000256" key="2">
    <source>
        <dbReference type="ARBA" id="ARBA00010940"/>
    </source>
</evidence>
<evidence type="ECO:0000256" key="3">
    <source>
        <dbReference type="ARBA" id="ARBA00022491"/>
    </source>
</evidence>
<proteinExistence type="inferred from homology"/>
<evidence type="ECO:0000256" key="6">
    <source>
        <dbReference type="ARBA" id="ARBA00023163"/>
    </source>
</evidence>
<dbReference type="Proteomes" id="UP001289374">
    <property type="component" value="Unassembled WGS sequence"/>
</dbReference>